<evidence type="ECO:0000256" key="1">
    <source>
        <dbReference type="ARBA" id="ARBA00004141"/>
    </source>
</evidence>
<accession>A0A9P0GTW1</accession>
<evidence type="ECO:0000256" key="8">
    <source>
        <dbReference type="SAM" id="Phobius"/>
    </source>
</evidence>
<dbReference type="PANTHER" id="PTHR10846">
    <property type="entry name" value="SODIUM/POTASSIUM/CALCIUM EXCHANGER"/>
    <property type="match status" value="1"/>
</dbReference>
<evidence type="ECO:0000256" key="2">
    <source>
        <dbReference type="ARBA" id="ARBA00005364"/>
    </source>
</evidence>
<proteinExistence type="inferred from homology"/>
<keyword evidence="3" id="KW-0050">Antiport</keyword>
<feature type="chain" id="PRO_5040351763" evidence="9">
    <location>
        <begin position="28"/>
        <end position="242"/>
    </location>
</feature>
<evidence type="ECO:0000313" key="10">
    <source>
        <dbReference type="EMBL" id="CAH1170378.1"/>
    </source>
</evidence>
<evidence type="ECO:0000256" key="4">
    <source>
        <dbReference type="ARBA" id="ARBA00022692"/>
    </source>
</evidence>
<evidence type="ECO:0000256" key="7">
    <source>
        <dbReference type="SAM" id="MobiDB-lite"/>
    </source>
</evidence>
<comment type="subcellular location">
    <subcellularLocation>
        <location evidence="1">Membrane</location>
        <topology evidence="1">Multi-pass membrane protein</topology>
    </subcellularLocation>
</comment>
<reference evidence="10" key="2">
    <citation type="submission" date="2022-10" db="EMBL/GenBank/DDBJ databases">
        <authorList>
            <consortium name="ENA_rothamsted_submissions"/>
            <consortium name="culmorum"/>
            <person name="King R."/>
        </authorList>
    </citation>
    <scope>NUCLEOTIDE SEQUENCE</scope>
</reference>
<evidence type="ECO:0000256" key="9">
    <source>
        <dbReference type="SAM" id="SignalP"/>
    </source>
</evidence>
<sequence>MMRTRRHKYFQLSVFFLIYTIIHEVSSSETNTKSELEKSLQQSEDNKVTQTPGHEQILKHLDAHLNSAVKGKNFSEPQNFTAEGHHHVLNTLDKHLSSIAGRLPPNEKNNSLTANNSTAHHDIVNIIDKHVAHVSKGAQSEKNVSTKAHNITGHETVGNTLDKQLMVAIGGVPKGAENLSNETDEEDCTPPAIRQFPHPLMSPKTRRHGGLIIHIIVAAYMFLGLAIVCDEYFVASLDRICE</sequence>
<feature type="region of interest" description="Disordered" evidence="7">
    <location>
        <begin position="30"/>
        <end position="51"/>
    </location>
</feature>
<dbReference type="GO" id="GO:0005262">
    <property type="term" value="F:calcium channel activity"/>
    <property type="evidence" value="ECO:0007669"/>
    <property type="project" value="TreeGrafter"/>
</dbReference>
<comment type="similarity">
    <text evidence="2">Belongs to the Ca(2+):cation antiporter (CaCA) (TC 2.A.19) family. SLC24A subfamily.</text>
</comment>
<keyword evidence="3" id="KW-0813">Transport</keyword>
<evidence type="ECO:0000256" key="5">
    <source>
        <dbReference type="ARBA" id="ARBA00022989"/>
    </source>
</evidence>
<dbReference type="InterPro" id="IPR004481">
    <property type="entry name" value="K/Na/Ca-exchanger"/>
</dbReference>
<evidence type="ECO:0000256" key="3">
    <source>
        <dbReference type="ARBA" id="ARBA00022449"/>
    </source>
</evidence>
<dbReference type="AlphaFoldDB" id="A0A9P0GTW1"/>
<organism evidence="10 11">
    <name type="scientific">Phaedon cochleariae</name>
    <name type="common">Mustard beetle</name>
    <dbReference type="NCBI Taxonomy" id="80249"/>
    <lineage>
        <taxon>Eukaryota</taxon>
        <taxon>Metazoa</taxon>
        <taxon>Ecdysozoa</taxon>
        <taxon>Arthropoda</taxon>
        <taxon>Hexapoda</taxon>
        <taxon>Insecta</taxon>
        <taxon>Pterygota</taxon>
        <taxon>Neoptera</taxon>
        <taxon>Endopterygota</taxon>
        <taxon>Coleoptera</taxon>
        <taxon>Polyphaga</taxon>
        <taxon>Cucujiformia</taxon>
        <taxon>Chrysomeloidea</taxon>
        <taxon>Chrysomelidae</taxon>
        <taxon>Chrysomelinae</taxon>
        <taxon>Chrysomelini</taxon>
        <taxon>Phaedon</taxon>
    </lineage>
</organism>
<dbReference type="EMBL" id="OU896711">
    <property type="protein sequence ID" value="CAH1170378.1"/>
    <property type="molecule type" value="Genomic_DNA"/>
</dbReference>
<dbReference type="GO" id="GO:0006874">
    <property type="term" value="P:intracellular calcium ion homeostasis"/>
    <property type="evidence" value="ECO:0007669"/>
    <property type="project" value="TreeGrafter"/>
</dbReference>
<evidence type="ECO:0000313" key="11">
    <source>
        <dbReference type="Proteomes" id="UP001153737"/>
    </source>
</evidence>
<keyword evidence="11" id="KW-1185">Reference proteome</keyword>
<keyword evidence="6 8" id="KW-0472">Membrane</keyword>
<keyword evidence="4 8" id="KW-0812">Transmembrane</keyword>
<keyword evidence="5 8" id="KW-1133">Transmembrane helix</keyword>
<feature type="non-terminal residue" evidence="10">
    <location>
        <position position="242"/>
    </location>
</feature>
<feature type="signal peptide" evidence="9">
    <location>
        <begin position="1"/>
        <end position="27"/>
    </location>
</feature>
<keyword evidence="9" id="KW-0732">Signal</keyword>
<dbReference type="GO" id="GO:0008273">
    <property type="term" value="F:calcium, potassium:sodium antiporter activity"/>
    <property type="evidence" value="ECO:0007669"/>
    <property type="project" value="TreeGrafter"/>
</dbReference>
<name>A0A9P0GTW1_PHACE</name>
<gene>
    <name evidence="10" type="ORF">PHAECO_LOCUS9545</name>
</gene>
<evidence type="ECO:0000256" key="6">
    <source>
        <dbReference type="ARBA" id="ARBA00023136"/>
    </source>
</evidence>
<protein>
    <submittedName>
        <fullName evidence="10">Uncharacterized protein</fullName>
    </submittedName>
</protein>
<feature type="compositionally biased region" description="Polar residues" evidence="7">
    <location>
        <begin position="39"/>
        <end position="51"/>
    </location>
</feature>
<dbReference type="OrthoDB" id="2127281at2759"/>
<dbReference type="PANTHER" id="PTHR10846:SF74">
    <property type="entry name" value="SODIUM_POTASSIUM_CALCIUM EXCHANGER CG1090-RELATED"/>
    <property type="match status" value="1"/>
</dbReference>
<feature type="transmembrane region" description="Helical" evidence="8">
    <location>
        <begin position="211"/>
        <end position="229"/>
    </location>
</feature>
<reference evidence="10" key="1">
    <citation type="submission" date="2022-01" db="EMBL/GenBank/DDBJ databases">
        <authorList>
            <person name="King R."/>
        </authorList>
    </citation>
    <scope>NUCLEOTIDE SEQUENCE</scope>
</reference>
<dbReference type="Proteomes" id="UP001153737">
    <property type="component" value="Chromosome 5"/>
</dbReference>
<dbReference type="GO" id="GO:0005886">
    <property type="term" value="C:plasma membrane"/>
    <property type="evidence" value="ECO:0007669"/>
    <property type="project" value="TreeGrafter"/>
</dbReference>